<feature type="transmembrane region" description="Helical" evidence="8">
    <location>
        <begin position="74"/>
        <end position="99"/>
    </location>
</feature>
<dbReference type="GO" id="GO:0022857">
    <property type="term" value="F:transmembrane transporter activity"/>
    <property type="evidence" value="ECO:0007669"/>
    <property type="project" value="InterPro"/>
</dbReference>
<dbReference type="GO" id="GO:0043190">
    <property type="term" value="C:ATP-binding cassette (ABC) transporter complex"/>
    <property type="evidence" value="ECO:0007669"/>
    <property type="project" value="InterPro"/>
</dbReference>
<dbReference type="STRING" id="375.BKD09_RS29835"/>
<keyword evidence="7 8" id="KW-0472">Membrane</keyword>
<organism evidence="10 11">
    <name type="scientific">Bradyrhizobium japonicum</name>
    <dbReference type="NCBI Taxonomy" id="375"/>
    <lineage>
        <taxon>Bacteria</taxon>
        <taxon>Pseudomonadati</taxon>
        <taxon>Pseudomonadota</taxon>
        <taxon>Alphaproteobacteria</taxon>
        <taxon>Hyphomicrobiales</taxon>
        <taxon>Nitrobacteraceae</taxon>
        <taxon>Bradyrhizobium</taxon>
    </lineage>
</organism>
<dbReference type="InterPro" id="IPR010065">
    <property type="entry name" value="AA_ABC_transptr_permease_3TM"/>
</dbReference>
<dbReference type="EMBL" id="JRPN01000020">
    <property type="protein sequence ID" value="KGT76613.1"/>
    <property type="molecule type" value="Genomic_DNA"/>
</dbReference>
<dbReference type="SUPFAM" id="SSF161098">
    <property type="entry name" value="MetI-like"/>
    <property type="match status" value="1"/>
</dbReference>
<feature type="transmembrane region" description="Helical" evidence="8">
    <location>
        <begin position="20"/>
        <end position="44"/>
    </location>
</feature>
<keyword evidence="4" id="KW-1003">Cell membrane</keyword>
<evidence type="ECO:0000256" key="2">
    <source>
        <dbReference type="ARBA" id="ARBA00010072"/>
    </source>
</evidence>
<protein>
    <submittedName>
        <fullName evidence="10">ABC transporter permease</fullName>
    </submittedName>
</protein>
<evidence type="ECO:0000256" key="1">
    <source>
        <dbReference type="ARBA" id="ARBA00004429"/>
    </source>
</evidence>
<dbReference type="eggNOG" id="COG0765">
    <property type="taxonomic scope" value="Bacteria"/>
</dbReference>
<dbReference type="PROSITE" id="PS50928">
    <property type="entry name" value="ABC_TM1"/>
    <property type="match status" value="1"/>
</dbReference>
<dbReference type="InterPro" id="IPR035906">
    <property type="entry name" value="MetI-like_sf"/>
</dbReference>
<proteinExistence type="inferred from homology"/>
<feature type="domain" description="ABC transmembrane type-1" evidence="9">
    <location>
        <begin position="21"/>
        <end position="209"/>
    </location>
</feature>
<sequence length="227" mass="24595">MSLQLDFPAVLERWPSFLAGATLTLELAAFATVLGALFGTLAAVGRGSRSPLIAGACKVYVETIRNTPLLVQIFLVYFGLASLGLKFSAFTVAVAALTINVGAYTAEIMRAGFEAIPRGQIEAAEGLALSRLQIYWHIILLPAIEKVYPALTSQFVLLMLASSVCSQISAEELTAVANYIQSDTYRAFETYIIVAVLYVILSLVMRAGFWGLGLVLFPRRRRLGTPL</sequence>
<dbReference type="PANTHER" id="PTHR30614:SF35">
    <property type="entry name" value="ABC TRANSPORTER PERMEASE PROTEIN"/>
    <property type="match status" value="1"/>
</dbReference>
<evidence type="ECO:0000259" key="9">
    <source>
        <dbReference type="PROSITE" id="PS50928"/>
    </source>
</evidence>
<comment type="caution">
    <text evidence="10">The sequence shown here is derived from an EMBL/GenBank/DDBJ whole genome shotgun (WGS) entry which is preliminary data.</text>
</comment>
<keyword evidence="5 8" id="KW-0812">Transmembrane</keyword>
<dbReference type="GO" id="GO:0006865">
    <property type="term" value="P:amino acid transport"/>
    <property type="evidence" value="ECO:0007669"/>
    <property type="project" value="TreeGrafter"/>
</dbReference>
<dbReference type="AlphaFoldDB" id="A0A0A3YSH3"/>
<accession>A0A0A3YSH3</accession>
<name>A0A0A3YSH3_BRAJP</name>
<dbReference type="RefSeq" id="WP_028157579.1">
    <property type="nucleotide sequence ID" value="NZ_JANUDC010000001.1"/>
</dbReference>
<dbReference type="Pfam" id="PF00528">
    <property type="entry name" value="BPD_transp_1"/>
    <property type="match status" value="1"/>
</dbReference>
<gene>
    <name evidence="10" type="ORF">MA20_27995</name>
</gene>
<evidence type="ECO:0000256" key="4">
    <source>
        <dbReference type="ARBA" id="ARBA00022475"/>
    </source>
</evidence>
<keyword evidence="3 8" id="KW-0813">Transport</keyword>
<dbReference type="CDD" id="cd06261">
    <property type="entry name" value="TM_PBP2"/>
    <property type="match status" value="1"/>
</dbReference>
<evidence type="ECO:0000313" key="10">
    <source>
        <dbReference type="EMBL" id="KGT76613.1"/>
    </source>
</evidence>
<evidence type="ECO:0000256" key="3">
    <source>
        <dbReference type="ARBA" id="ARBA00022448"/>
    </source>
</evidence>
<dbReference type="PANTHER" id="PTHR30614">
    <property type="entry name" value="MEMBRANE COMPONENT OF AMINO ACID ABC TRANSPORTER"/>
    <property type="match status" value="1"/>
</dbReference>
<dbReference type="InterPro" id="IPR043429">
    <property type="entry name" value="ArtM/GltK/GlnP/TcyL/YhdX-like"/>
</dbReference>
<evidence type="ECO:0000256" key="5">
    <source>
        <dbReference type="ARBA" id="ARBA00022692"/>
    </source>
</evidence>
<comment type="similarity">
    <text evidence="2">Belongs to the binding-protein-dependent transport system permease family. HisMQ subfamily.</text>
</comment>
<evidence type="ECO:0000256" key="6">
    <source>
        <dbReference type="ARBA" id="ARBA00022989"/>
    </source>
</evidence>
<keyword evidence="6 8" id="KW-1133">Transmembrane helix</keyword>
<dbReference type="InterPro" id="IPR000515">
    <property type="entry name" value="MetI-like"/>
</dbReference>
<feature type="transmembrane region" description="Helical" evidence="8">
    <location>
        <begin position="191"/>
        <end position="217"/>
    </location>
</feature>
<comment type="subcellular location">
    <subcellularLocation>
        <location evidence="1">Cell inner membrane</location>
        <topology evidence="1">Multi-pass membrane protein</topology>
    </subcellularLocation>
    <subcellularLocation>
        <location evidence="8">Cell membrane</location>
        <topology evidence="8">Multi-pass membrane protein</topology>
    </subcellularLocation>
</comment>
<reference evidence="10 11" key="1">
    <citation type="submission" date="2014-09" db="EMBL/GenBank/DDBJ databases">
        <title>Draft genome of Bradyrhizobium japonicum Is-34.</title>
        <authorList>
            <person name="Tsurumaru H."/>
            <person name="Yamakawa T."/>
            <person name="Hashimoto S."/>
            <person name="Okizaki K."/>
            <person name="Kanesaki Y."/>
            <person name="Yoshikawa H."/>
            <person name="Yajima S."/>
        </authorList>
    </citation>
    <scope>NUCLEOTIDE SEQUENCE [LARGE SCALE GENOMIC DNA]</scope>
    <source>
        <strain evidence="10 11">Is-34</strain>
    </source>
</reference>
<dbReference type="Gene3D" id="1.10.3720.10">
    <property type="entry name" value="MetI-like"/>
    <property type="match status" value="1"/>
</dbReference>
<evidence type="ECO:0000256" key="8">
    <source>
        <dbReference type="RuleBase" id="RU363032"/>
    </source>
</evidence>
<evidence type="ECO:0000313" key="11">
    <source>
        <dbReference type="Proteomes" id="UP000030377"/>
    </source>
</evidence>
<dbReference type="Proteomes" id="UP000030377">
    <property type="component" value="Unassembled WGS sequence"/>
</dbReference>
<dbReference type="NCBIfam" id="TIGR01726">
    <property type="entry name" value="HEQRo_perm_3TM"/>
    <property type="match status" value="1"/>
</dbReference>
<evidence type="ECO:0000256" key="7">
    <source>
        <dbReference type="ARBA" id="ARBA00023136"/>
    </source>
</evidence>